<evidence type="ECO:0000259" key="7">
    <source>
        <dbReference type="PROSITE" id="PS50157"/>
    </source>
</evidence>
<dbReference type="EMBL" id="JAGFBS010000017">
    <property type="protein sequence ID" value="KAG6374630.1"/>
    <property type="molecule type" value="Genomic_DNA"/>
</dbReference>
<keyword evidence="3 5" id="KW-0863">Zinc-finger</keyword>
<gene>
    <name evidence="8" type="ORF">JVT61DRAFT_3994</name>
</gene>
<dbReference type="PROSITE" id="PS50157">
    <property type="entry name" value="ZINC_FINGER_C2H2_2"/>
    <property type="match status" value="2"/>
</dbReference>
<protein>
    <recommendedName>
        <fullName evidence="7">C2H2-type domain-containing protein</fullName>
    </recommendedName>
</protein>
<dbReference type="GO" id="GO:0008270">
    <property type="term" value="F:zinc ion binding"/>
    <property type="evidence" value="ECO:0007669"/>
    <property type="project" value="UniProtKB-KW"/>
</dbReference>
<name>A0A8I3A9K5_9AGAM</name>
<feature type="compositionally biased region" description="Low complexity" evidence="6">
    <location>
        <begin position="153"/>
        <end position="166"/>
    </location>
</feature>
<dbReference type="SMART" id="SM00355">
    <property type="entry name" value="ZnF_C2H2"/>
    <property type="match status" value="2"/>
</dbReference>
<feature type="compositionally biased region" description="Acidic residues" evidence="6">
    <location>
        <begin position="125"/>
        <end position="135"/>
    </location>
</feature>
<dbReference type="OrthoDB" id="6365676at2759"/>
<feature type="domain" description="C2H2-type" evidence="7">
    <location>
        <begin position="262"/>
        <end position="291"/>
    </location>
</feature>
<dbReference type="Gene3D" id="3.30.160.60">
    <property type="entry name" value="Classic Zinc Finger"/>
    <property type="match status" value="2"/>
</dbReference>
<evidence type="ECO:0000256" key="2">
    <source>
        <dbReference type="ARBA" id="ARBA00022737"/>
    </source>
</evidence>
<reference evidence="8" key="1">
    <citation type="submission" date="2021-03" db="EMBL/GenBank/DDBJ databases">
        <title>Evolutionary innovations through gain and loss of genes in the ectomycorrhizal Boletales.</title>
        <authorList>
            <person name="Wu G."/>
            <person name="Miyauchi S."/>
            <person name="Morin E."/>
            <person name="Yang Z.-L."/>
            <person name="Xu J."/>
            <person name="Martin F.M."/>
        </authorList>
    </citation>
    <scope>NUCLEOTIDE SEQUENCE</scope>
    <source>
        <strain evidence="8">BR01</strain>
    </source>
</reference>
<organism evidence="8 9">
    <name type="scientific">Boletus reticuloceps</name>
    <dbReference type="NCBI Taxonomy" id="495285"/>
    <lineage>
        <taxon>Eukaryota</taxon>
        <taxon>Fungi</taxon>
        <taxon>Dikarya</taxon>
        <taxon>Basidiomycota</taxon>
        <taxon>Agaricomycotina</taxon>
        <taxon>Agaricomycetes</taxon>
        <taxon>Agaricomycetidae</taxon>
        <taxon>Boletales</taxon>
        <taxon>Boletineae</taxon>
        <taxon>Boletaceae</taxon>
        <taxon>Boletoideae</taxon>
        <taxon>Boletus</taxon>
    </lineage>
</organism>
<feature type="compositionally biased region" description="Low complexity" evidence="6">
    <location>
        <begin position="100"/>
        <end position="124"/>
    </location>
</feature>
<evidence type="ECO:0000256" key="1">
    <source>
        <dbReference type="ARBA" id="ARBA00022723"/>
    </source>
</evidence>
<dbReference type="GO" id="GO:0000981">
    <property type="term" value="F:DNA-binding transcription factor activity, RNA polymerase II-specific"/>
    <property type="evidence" value="ECO:0007669"/>
    <property type="project" value="UniProtKB-ARBA"/>
</dbReference>
<proteinExistence type="predicted"/>
<comment type="caution">
    <text evidence="8">The sequence shown here is derived from an EMBL/GenBank/DDBJ whole genome shotgun (WGS) entry which is preliminary data.</text>
</comment>
<evidence type="ECO:0000256" key="3">
    <source>
        <dbReference type="ARBA" id="ARBA00022771"/>
    </source>
</evidence>
<dbReference type="Pfam" id="PF00096">
    <property type="entry name" value="zf-C2H2"/>
    <property type="match status" value="2"/>
</dbReference>
<feature type="region of interest" description="Disordered" evidence="6">
    <location>
        <begin position="98"/>
        <end position="170"/>
    </location>
</feature>
<sequence>MADIDRMFRSELAVLAEQQSHSDLWALDSPTLDTSNWDTSLEIPPPPSDPALGLFPIPDPFTAHLQPTVHLSDVTEMPTPLPMPMSMPVPLRVHPPPIQIPLSASSSSGPLTLSPTDSLLQTDLSSEDMDSDDFDLAYPSDSEYFPSPTGIDPASLSAPSSATTESDPNMDILGDAAAIRPSRRAPRAMTKVPVPIPNLTKKSRGRKVPTFNGEPVYAASRDRTKKGARTYTCHAEGCGKCFVRGEHLKRHIRSIHTDEKPWTCTYENCNRAFSRRDNLNQHLRIHKLQGDDD</sequence>
<dbReference type="FunFam" id="3.30.160.60:FF:000072">
    <property type="entry name" value="zinc finger protein 143 isoform X1"/>
    <property type="match status" value="1"/>
</dbReference>
<dbReference type="Proteomes" id="UP000683000">
    <property type="component" value="Unassembled WGS sequence"/>
</dbReference>
<feature type="domain" description="C2H2-type" evidence="7">
    <location>
        <begin position="231"/>
        <end position="261"/>
    </location>
</feature>
<keyword evidence="4" id="KW-0862">Zinc</keyword>
<dbReference type="InterPro" id="IPR013087">
    <property type="entry name" value="Znf_C2H2_type"/>
</dbReference>
<keyword evidence="9" id="KW-1185">Reference proteome</keyword>
<dbReference type="SUPFAM" id="SSF57667">
    <property type="entry name" value="beta-beta-alpha zinc fingers"/>
    <property type="match status" value="1"/>
</dbReference>
<keyword evidence="1" id="KW-0479">Metal-binding</keyword>
<evidence type="ECO:0000256" key="5">
    <source>
        <dbReference type="PROSITE-ProRule" id="PRU00042"/>
    </source>
</evidence>
<dbReference type="PROSITE" id="PS00028">
    <property type="entry name" value="ZINC_FINGER_C2H2_1"/>
    <property type="match status" value="2"/>
</dbReference>
<evidence type="ECO:0000313" key="8">
    <source>
        <dbReference type="EMBL" id="KAG6374630.1"/>
    </source>
</evidence>
<dbReference type="PANTHER" id="PTHR23235:SF120">
    <property type="entry name" value="KRUPPEL-LIKE FACTOR 15"/>
    <property type="match status" value="1"/>
</dbReference>
<evidence type="ECO:0000256" key="6">
    <source>
        <dbReference type="SAM" id="MobiDB-lite"/>
    </source>
</evidence>
<dbReference type="InterPro" id="IPR036236">
    <property type="entry name" value="Znf_C2H2_sf"/>
</dbReference>
<evidence type="ECO:0000313" key="9">
    <source>
        <dbReference type="Proteomes" id="UP000683000"/>
    </source>
</evidence>
<dbReference type="AlphaFoldDB" id="A0A8I3A9K5"/>
<keyword evidence="2" id="KW-0677">Repeat</keyword>
<evidence type="ECO:0000256" key="4">
    <source>
        <dbReference type="ARBA" id="ARBA00022833"/>
    </source>
</evidence>
<dbReference type="GO" id="GO:0000978">
    <property type="term" value="F:RNA polymerase II cis-regulatory region sequence-specific DNA binding"/>
    <property type="evidence" value="ECO:0007669"/>
    <property type="project" value="TreeGrafter"/>
</dbReference>
<accession>A0A8I3A9K5</accession>
<dbReference type="PANTHER" id="PTHR23235">
    <property type="entry name" value="KRUEPPEL-LIKE TRANSCRIPTION FACTOR"/>
    <property type="match status" value="1"/>
</dbReference>